<comment type="subcellular location">
    <subcellularLocation>
        <location evidence="1">Cell outer membrane</location>
    </subcellularLocation>
</comment>
<keyword evidence="7" id="KW-1185">Reference proteome</keyword>
<dbReference type="Gene3D" id="2.170.130.10">
    <property type="entry name" value="TonB-dependent receptor, plug domain"/>
    <property type="match status" value="1"/>
</dbReference>
<dbReference type="SUPFAM" id="SSF56935">
    <property type="entry name" value="Porins"/>
    <property type="match status" value="1"/>
</dbReference>
<evidence type="ECO:0000313" key="7">
    <source>
        <dbReference type="Proteomes" id="UP001363035"/>
    </source>
</evidence>
<name>A0ABU8I8J9_9SPHI</name>
<keyword evidence="2" id="KW-0472">Membrane</keyword>
<dbReference type="EMBL" id="JAYLLN010000041">
    <property type="protein sequence ID" value="MEI5986049.1"/>
    <property type="molecule type" value="Genomic_DNA"/>
</dbReference>
<evidence type="ECO:0000256" key="1">
    <source>
        <dbReference type="ARBA" id="ARBA00004442"/>
    </source>
</evidence>
<dbReference type="InterPro" id="IPR037066">
    <property type="entry name" value="Plug_dom_sf"/>
</dbReference>
<feature type="domain" description="Outer membrane protein beta-barrel" evidence="5">
    <location>
        <begin position="379"/>
        <end position="778"/>
    </location>
</feature>
<evidence type="ECO:0000313" key="6">
    <source>
        <dbReference type="EMBL" id="MEI5986049.1"/>
    </source>
</evidence>
<proteinExistence type="predicted"/>
<accession>A0ABU8I8J9</accession>
<evidence type="ECO:0000256" key="3">
    <source>
        <dbReference type="ARBA" id="ARBA00023237"/>
    </source>
</evidence>
<evidence type="ECO:0000256" key="4">
    <source>
        <dbReference type="SAM" id="SignalP"/>
    </source>
</evidence>
<feature type="signal peptide" evidence="4">
    <location>
        <begin position="1"/>
        <end position="20"/>
    </location>
</feature>
<keyword evidence="3" id="KW-0998">Cell outer membrane</keyword>
<dbReference type="PANTHER" id="PTHR40980:SF4">
    <property type="entry name" value="TONB-DEPENDENT RECEPTOR-LIKE BETA-BARREL DOMAIN-CONTAINING PROTEIN"/>
    <property type="match status" value="1"/>
</dbReference>
<dbReference type="InterPro" id="IPR036942">
    <property type="entry name" value="Beta-barrel_TonB_sf"/>
</dbReference>
<dbReference type="Gene3D" id="2.40.170.20">
    <property type="entry name" value="TonB-dependent receptor, beta-barrel domain"/>
    <property type="match status" value="1"/>
</dbReference>
<dbReference type="Pfam" id="PF13620">
    <property type="entry name" value="CarboxypepD_reg"/>
    <property type="match status" value="1"/>
</dbReference>
<keyword evidence="4" id="KW-0732">Signal</keyword>
<feature type="chain" id="PRO_5047377750" evidence="4">
    <location>
        <begin position="21"/>
        <end position="805"/>
    </location>
</feature>
<dbReference type="Pfam" id="PF14905">
    <property type="entry name" value="OMP_b-brl_3"/>
    <property type="match status" value="1"/>
</dbReference>
<dbReference type="InterPro" id="IPR041700">
    <property type="entry name" value="OMP_b-brl_3"/>
</dbReference>
<reference evidence="6 7" key="1">
    <citation type="submission" date="2024-01" db="EMBL/GenBank/DDBJ databases">
        <title>Sphingobacterium tenebrionis sp. nov., a novel endophyte isolated from tenebrio molitor intestines.</title>
        <authorList>
            <person name="Zhang C."/>
        </authorList>
    </citation>
    <scope>NUCLEOTIDE SEQUENCE [LARGE SCALE GENOMIC DNA]</scope>
    <source>
        <strain evidence="6 7">PU5-4</strain>
    </source>
</reference>
<dbReference type="Gene3D" id="2.60.40.1120">
    <property type="entry name" value="Carboxypeptidase-like, regulatory domain"/>
    <property type="match status" value="1"/>
</dbReference>
<evidence type="ECO:0000256" key="2">
    <source>
        <dbReference type="ARBA" id="ARBA00023136"/>
    </source>
</evidence>
<gene>
    <name evidence="6" type="ORF">VJ786_14180</name>
</gene>
<dbReference type="RefSeq" id="WP_336557939.1">
    <property type="nucleotide sequence ID" value="NZ_JAYLLN010000041.1"/>
</dbReference>
<comment type="caution">
    <text evidence="6">The sequence shown here is derived from an EMBL/GenBank/DDBJ whole genome shotgun (WGS) entry which is preliminary data.</text>
</comment>
<dbReference type="Proteomes" id="UP001363035">
    <property type="component" value="Unassembled WGS sequence"/>
</dbReference>
<organism evidence="6 7">
    <name type="scientific">Sphingobacterium tenebrionis</name>
    <dbReference type="NCBI Taxonomy" id="3111775"/>
    <lineage>
        <taxon>Bacteria</taxon>
        <taxon>Pseudomonadati</taxon>
        <taxon>Bacteroidota</taxon>
        <taxon>Sphingobacteriia</taxon>
        <taxon>Sphingobacteriales</taxon>
        <taxon>Sphingobacteriaceae</taxon>
        <taxon>Sphingobacterium</taxon>
    </lineage>
</organism>
<dbReference type="PANTHER" id="PTHR40980">
    <property type="entry name" value="PLUG DOMAIN-CONTAINING PROTEIN"/>
    <property type="match status" value="1"/>
</dbReference>
<keyword evidence="6" id="KW-0675">Receptor</keyword>
<dbReference type="SUPFAM" id="SSF49464">
    <property type="entry name" value="Carboxypeptidase regulatory domain-like"/>
    <property type="match status" value="1"/>
</dbReference>
<sequence length="805" mass="91583">MQLNLKLTSFLIFFTLFSNAQTGIKGVISDKEGQPLSQVSILFLNALQQLEKECYSTENGSFSQTIGPGKYHLQISHQGYETLYIDHVLVEKGFVDLDTLYLFSASQKIEAITLKASPRLIEQRADRMVMNIENSVLSDGMTALEILERAPGVKVSDDGEIQMRGKKDVAVMINGKLSYLSQKELTSLLRGTSSSSVKSIELIKNPSAKFDAQGMGGLINIVMKNQRKKGFNATINAFAGAGRKLRNGSGINLNVQRDKWNLYSAYDYAFRGEEEYRQFDRFFEKLPAELQPRVSKQYSVTEEPLNTHNAKFGLDYIPSSSQLISLNWTGNFGTNKNLNQGYNNILFEKGELISNSLTDNSNISTWNNHNVSLGYVNRIGEKGHEITADLDFLHAAYDADQLLISDFQRTTFQQPFISKRKNQTPSVTKLAVAKVDYLHQLTVNQKVEIGWKSSVMEADNNAINDTLEGSSWIRDLGTSNHFLYKEQIHAGYLNYQWKKEGWSLQAGIRAEKTLADGLLLTTSIQHKRSYLNWFPSATLARQWSAQHQTQLSYSRRINRPDYDDLNPFRYYVDAFVFYEGNPLLQPEKAHAFELNYGYGRHLNISFFYTEVAEVMTSVLTQIPEKNMTIRSVANIEGFRNIGTNINHSYQPLNFWTSINNVLIYQNHYFGAFNKEVIDNKGWSLNYQSNNSFKLPKAWQLEINGQYLSPESDGVYRRKSMGSVSIGVQKKLLRENLTLKLSGNDVFKTMRYRTASEVGAVRMNQHFNLDSRTFIFSATFKVGKDFTKERRSGSETDEMKRVRGGS</sequence>
<dbReference type="InterPro" id="IPR008969">
    <property type="entry name" value="CarboxyPept-like_regulatory"/>
</dbReference>
<evidence type="ECO:0000259" key="5">
    <source>
        <dbReference type="Pfam" id="PF14905"/>
    </source>
</evidence>
<protein>
    <submittedName>
        <fullName evidence="6">TonB-dependent receptor</fullName>
    </submittedName>
</protein>